<dbReference type="AlphaFoldDB" id="A0A9P4MPW7"/>
<protein>
    <submittedName>
        <fullName evidence="2">Uncharacterized protein</fullName>
    </submittedName>
</protein>
<feature type="chain" id="PRO_5040186603" evidence="1">
    <location>
        <begin position="19"/>
        <end position="138"/>
    </location>
</feature>
<comment type="caution">
    <text evidence="2">The sequence shown here is derived from an EMBL/GenBank/DDBJ whole genome shotgun (WGS) entry which is preliminary data.</text>
</comment>
<organism evidence="2 3">
    <name type="scientific">Delitschia confertaspora ATCC 74209</name>
    <dbReference type="NCBI Taxonomy" id="1513339"/>
    <lineage>
        <taxon>Eukaryota</taxon>
        <taxon>Fungi</taxon>
        <taxon>Dikarya</taxon>
        <taxon>Ascomycota</taxon>
        <taxon>Pezizomycotina</taxon>
        <taxon>Dothideomycetes</taxon>
        <taxon>Pleosporomycetidae</taxon>
        <taxon>Pleosporales</taxon>
        <taxon>Delitschiaceae</taxon>
        <taxon>Delitschia</taxon>
    </lineage>
</organism>
<evidence type="ECO:0000313" key="3">
    <source>
        <dbReference type="Proteomes" id="UP000799536"/>
    </source>
</evidence>
<dbReference type="EMBL" id="ML994150">
    <property type="protein sequence ID" value="KAF2198352.1"/>
    <property type="molecule type" value="Genomic_DNA"/>
</dbReference>
<gene>
    <name evidence="2" type="ORF">GQ43DRAFT_164724</name>
</gene>
<name>A0A9P4MPW7_9PLEO</name>
<reference evidence="2" key="1">
    <citation type="journal article" date="2020" name="Stud. Mycol.">
        <title>101 Dothideomycetes genomes: a test case for predicting lifestyles and emergence of pathogens.</title>
        <authorList>
            <person name="Haridas S."/>
            <person name="Albert R."/>
            <person name="Binder M."/>
            <person name="Bloem J."/>
            <person name="Labutti K."/>
            <person name="Salamov A."/>
            <person name="Andreopoulos B."/>
            <person name="Baker S."/>
            <person name="Barry K."/>
            <person name="Bills G."/>
            <person name="Bluhm B."/>
            <person name="Cannon C."/>
            <person name="Castanera R."/>
            <person name="Culley D."/>
            <person name="Daum C."/>
            <person name="Ezra D."/>
            <person name="Gonzalez J."/>
            <person name="Henrissat B."/>
            <person name="Kuo A."/>
            <person name="Liang C."/>
            <person name="Lipzen A."/>
            <person name="Lutzoni F."/>
            <person name="Magnuson J."/>
            <person name="Mondo S."/>
            <person name="Nolan M."/>
            <person name="Ohm R."/>
            <person name="Pangilinan J."/>
            <person name="Park H.-J."/>
            <person name="Ramirez L."/>
            <person name="Alfaro M."/>
            <person name="Sun H."/>
            <person name="Tritt A."/>
            <person name="Yoshinaga Y."/>
            <person name="Zwiers L.-H."/>
            <person name="Turgeon B."/>
            <person name="Goodwin S."/>
            <person name="Spatafora J."/>
            <person name="Crous P."/>
            <person name="Grigoriev I."/>
        </authorList>
    </citation>
    <scope>NUCLEOTIDE SEQUENCE</scope>
    <source>
        <strain evidence="2">ATCC 74209</strain>
    </source>
</reference>
<evidence type="ECO:0000313" key="2">
    <source>
        <dbReference type="EMBL" id="KAF2198352.1"/>
    </source>
</evidence>
<proteinExistence type="predicted"/>
<sequence length="138" mass="14485">MKTFTLAAITTLLSIISALPTAIPTNNTTNQTTTTGDVLICTGANYASTCETLHVPFNKCVLLEEPFAKNVGSIKPASGQFCRITYTAPTCTNHGDAFIDPTPGVADLHHFNDPATGTVMDAGSQITSLLCQKCSSCV</sequence>
<dbReference type="Proteomes" id="UP000799536">
    <property type="component" value="Unassembled WGS sequence"/>
</dbReference>
<dbReference type="OrthoDB" id="2910287at2759"/>
<accession>A0A9P4MPW7</accession>
<keyword evidence="1" id="KW-0732">Signal</keyword>
<keyword evidence="3" id="KW-1185">Reference proteome</keyword>
<feature type="signal peptide" evidence="1">
    <location>
        <begin position="1"/>
        <end position="18"/>
    </location>
</feature>
<evidence type="ECO:0000256" key="1">
    <source>
        <dbReference type="SAM" id="SignalP"/>
    </source>
</evidence>